<dbReference type="InterPro" id="IPR007804">
    <property type="entry name" value="GvpG"/>
</dbReference>
<dbReference type="Pfam" id="PF05120">
    <property type="entry name" value="GvpG"/>
    <property type="match status" value="1"/>
</dbReference>
<comment type="caution">
    <text evidence="1">The sequence shown here is derived from an EMBL/GenBank/DDBJ whole genome shotgun (WGS) entry which is preliminary data.</text>
</comment>
<protein>
    <recommendedName>
        <fullName evidence="3">Gas vesicle protein G</fullName>
    </recommendedName>
</protein>
<evidence type="ECO:0008006" key="3">
    <source>
        <dbReference type="Google" id="ProtNLM"/>
    </source>
</evidence>
<reference evidence="1" key="1">
    <citation type="journal article" date="2014" name="Int. J. Syst. Evol. Microbiol.">
        <title>Complete genome sequence of Corynebacterium casei LMG S-19264T (=DSM 44701T), isolated from a smear-ripened cheese.</title>
        <authorList>
            <consortium name="US DOE Joint Genome Institute (JGI-PGF)"/>
            <person name="Walter F."/>
            <person name="Albersmeier A."/>
            <person name="Kalinowski J."/>
            <person name="Ruckert C."/>
        </authorList>
    </citation>
    <scope>NUCLEOTIDE SEQUENCE</scope>
    <source>
        <strain evidence="1">CGMCC 4.7430</strain>
    </source>
</reference>
<accession>A0A918E570</accession>
<dbReference type="EMBL" id="BMNK01000003">
    <property type="protein sequence ID" value="GGP05818.1"/>
    <property type="molecule type" value="Genomic_DNA"/>
</dbReference>
<keyword evidence="2" id="KW-1185">Reference proteome</keyword>
<dbReference type="Proteomes" id="UP000660745">
    <property type="component" value="Unassembled WGS sequence"/>
</dbReference>
<proteinExistence type="predicted"/>
<sequence>MNLFTLLFGWPLLPLQGVLRLGELIQEQAERQMRDPMVVRRQLEELEQAADAGLISEEEQAAAMEEILRRMTGPPVLMDSGEPHSWDLGR</sequence>
<reference evidence="1" key="2">
    <citation type="submission" date="2020-09" db="EMBL/GenBank/DDBJ databases">
        <authorList>
            <person name="Sun Q."/>
            <person name="Zhou Y."/>
        </authorList>
    </citation>
    <scope>NUCLEOTIDE SEQUENCE</scope>
    <source>
        <strain evidence="1">CGMCC 4.7430</strain>
    </source>
</reference>
<evidence type="ECO:0000313" key="1">
    <source>
        <dbReference type="EMBL" id="GGP05818.1"/>
    </source>
</evidence>
<dbReference type="RefSeq" id="WP_189138845.1">
    <property type="nucleotide sequence ID" value="NZ_BMNK01000003.1"/>
</dbReference>
<dbReference type="AlphaFoldDB" id="A0A918E570"/>
<gene>
    <name evidence="1" type="ORF">GCM10012278_26880</name>
</gene>
<organism evidence="1 2">
    <name type="scientific">Nonomuraea glycinis</name>
    <dbReference type="NCBI Taxonomy" id="2047744"/>
    <lineage>
        <taxon>Bacteria</taxon>
        <taxon>Bacillati</taxon>
        <taxon>Actinomycetota</taxon>
        <taxon>Actinomycetes</taxon>
        <taxon>Streptosporangiales</taxon>
        <taxon>Streptosporangiaceae</taxon>
        <taxon>Nonomuraea</taxon>
    </lineage>
</organism>
<name>A0A918E570_9ACTN</name>
<evidence type="ECO:0000313" key="2">
    <source>
        <dbReference type="Proteomes" id="UP000660745"/>
    </source>
</evidence>